<accession>A0AAJ5VD03</accession>
<evidence type="ECO:0000313" key="2">
    <source>
        <dbReference type="Proteomes" id="UP001214756"/>
    </source>
</evidence>
<evidence type="ECO:0000313" key="1">
    <source>
        <dbReference type="EMBL" id="WEF21964.1"/>
    </source>
</evidence>
<dbReference type="AlphaFoldDB" id="A0AAJ5VD03"/>
<dbReference type="Proteomes" id="UP001214756">
    <property type="component" value="Chromosome"/>
</dbReference>
<organism evidence="1 2">
    <name type="scientific">Microbacterium maritypicum</name>
    <name type="common">Microbacterium liquefaciens</name>
    <dbReference type="NCBI Taxonomy" id="33918"/>
    <lineage>
        <taxon>Bacteria</taxon>
        <taxon>Bacillati</taxon>
        <taxon>Actinomycetota</taxon>
        <taxon>Actinomycetes</taxon>
        <taxon>Micrococcales</taxon>
        <taxon>Microbacteriaceae</taxon>
        <taxon>Microbacterium</taxon>
    </lineage>
</organism>
<dbReference type="Gene3D" id="3.30.1310.10">
    <property type="entry name" value="Nucleoid-associated protein YbaB-like domain"/>
    <property type="match status" value="1"/>
</dbReference>
<evidence type="ECO:0008006" key="3">
    <source>
        <dbReference type="Google" id="ProtNLM"/>
    </source>
</evidence>
<dbReference type="EMBL" id="CP118606">
    <property type="protein sequence ID" value="WEF21964.1"/>
    <property type="molecule type" value="Genomic_DNA"/>
</dbReference>
<dbReference type="RefSeq" id="WP_017828291.1">
    <property type="nucleotide sequence ID" value="NZ_CBDRLE010000003.1"/>
</dbReference>
<sequence length="182" mass="19516">MNSSGDSTARLEHLRQRSRQVAATFAAEMERLTSEVTRQVASVTIRVDERGRVAGVEVDPAAFGRIAPTALAAATTSALASAGVSAMPDYSAEARRVMAMLEEGISATEALRAVTDEATPEALDHHRFEEMTVDVDGRGAFSVVIEGGWLERSTAAEYAMAVQENVNAVLARREPTERNDHG</sequence>
<reference evidence="1" key="1">
    <citation type="submission" date="2023-02" db="EMBL/GenBank/DDBJ databases">
        <title>Genome sequence of Microbacterium liquefaciens B1075.</title>
        <authorList>
            <person name="Cao J."/>
            <person name="Li X."/>
        </authorList>
    </citation>
    <scope>NUCLEOTIDE SEQUENCE</scope>
    <source>
        <strain evidence="1">B1075</strain>
    </source>
</reference>
<protein>
    <recommendedName>
        <fullName evidence="3">YbaB/EbfC DNA-binding family protein</fullName>
    </recommendedName>
</protein>
<name>A0AAJ5VD03_MICMQ</name>
<dbReference type="GeneID" id="87014947"/>
<gene>
    <name evidence="1" type="ORF">PWF71_04620</name>
</gene>
<proteinExistence type="predicted"/>
<dbReference type="InterPro" id="IPR036894">
    <property type="entry name" value="YbaB-like_sf"/>
</dbReference>